<dbReference type="AlphaFoldDB" id="A0A0A9FXJ5"/>
<sequence>MSKECMFNISLSDLDNKYELLAVSH</sequence>
<reference evidence="1" key="1">
    <citation type="submission" date="2014-09" db="EMBL/GenBank/DDBJ databases">
        <authorList>
            <person name="Magalhaes I.L.F."/>
            <person name="Oliveira U."/>
            <person name="Santos F.R."/>
            <person name="Vidigal T.H.D.A."/>
            <person name="Brescovit A.D."/>
            <person name="Santos A.J."/>
        </authorList>
    </citation>
    <scope>NUCLEOTIDE SEQUENCE</scope>
    <source>
        <tissue evidence="1">Shoot tissue taken approximately 20 cm above the soil surface</tissue>
    </source>
</reference>
<reference evidence="1" key="2">
    <citation type="journal article" date="2015" name="Data Brief">
        <title>Shoot transcriptome of the giant reed, Arundo donax.</title>
        <authorList>
            <person name="Barrero R.A."/>
            <person name="Guerrero F.D."/>
            <person name="Moolhuijzen P."/>
            <person name="Goolsby J.A."/>
            <person name="Tidwell J."/>
            <person name="Bellgard S.E."/>
            <person name="Bellgard M.I."/>
        </authorList>
    </citation>
    <scope>NUCLEOTIDE SEQUENCE</scope>
    <source>
        <tissue evidence="1">Shoot tissue taken approximately 20 cm above the soil surface</tissue>
    </source>
</reference>
<name>A0A0A9FXJ5_ARUDO</name>
<proteinExistence type="predicted"/>
<dbReference type="EMBL" id="GBRH01182870">
    <property type="protein sequence ID" value="JAE15026.1"/>
    <property type="molecule type" value="Transcribed_RNA"/>
</dbReference>
<organism evidence="1">
    <name type="scientific">Arundo donax</name>
    <name type="common">Giant reed</name>
    <name type="synonym">Donax arundinaceus</name>
    <dbReference type="NCBI Taxonomy" id="35708"/>
    <lineage>
        <taxon>Eukaryota</taxon>
        <taxon>Viridiplantae</taxon>
        <taxon>Streptophyta</taxon>
        <taxon>Embryophyta</taxon>
        <taxon>Tracheophyta</taxon>
        <taxon>Spermatophyta</taxon>
        <taxon>Magnoliopsida</taxon>
        <taxon>Liliopsida</taxon>
        <taxon>Poales</taxon>
        <taxon>Poaceae</taxon>
        <taxon>PACMAD clade</taxon>
        <taxon>Arundinoideae</taxon>
        <taxon>Arundineae</taxon>
        <taxon>Arundo</taxon>
    </lineage>
</organism>
<accession>A0A0A9FXJ5</accession>
<protein>
    <submittedName>
        <fullName evidence="1">Uncharacterized protein</fullName>
    </submittedName>
</protein>
<evidence type="ECO:0000313" key="1">
    <source>
        <dbReference type="EMBL" id="JAE15026.1"/>
    </source>
</evidence>